<evidence type="ECO:0000256" key="7">
    <source>
        <dbReference type="ARBA" id="ARBA00023136"/>
    </source>
</evidence>
<dbReference type="GO" id="GO:0005787">
    <property type="term" value="C:signal peptidase complex"/>
    <property type="evidence" value="ECO:0007669"/>
    <property type="project" value="UniProtKB-UniRule"/>
</dbReference>
<evidence type="ECO:0000256" key="3">
    <source>
        <dbReference type="ARBA" id="ARBA00017057"/>
    </source>
</evidence>
<accession>A0AAP0P2E9</accession>
<evidence type="ECO:0000256" key="1">
    <source>
        <dbReference type="ARBA" id="ARBA00004477"/>
    </source>
</evidence>
<dbReference type="GO" id="GO:0006465">
    <property type="term" value="P:signal peptide processing"/>
    <property type="evidence" value="ECO:0007669"/>
    <property type="project" value="UniProtKB-UniRule"/>
</dbReference>
<protein>
    <recommendedName>
        <fullName evidence="3 9">Signal peptidase complex subunit 2</fullName>
    </recommendedName>
</protein>
<dbReference type="Pfam" id="PF06703">
    <property type="entry name" value="SPC25"/>
    <property type="match status" value="1"/>
</dbReference>
<evidence type="ECO:0000313" key="12">
    <source>
        <dbReference type="Proteomes" id="UP001419268"/>
    </source>
</evidence>
<gene>
    <name evidence="11" type="ORF">Scep_015051</name>
</gene>
<evidence type="ECO:0000256" key="5">
    <source>
        <dbReference type="ARBA" id="ARBA00022824"/>
    </source>
</evidence>
<feature type="compositionally biased region" description="Low complexity" evidence="10">
    <location>
        <begin position="1"/>
        <end position="19"/>
    </location>
</feature>
<dbReference type="GO" id="GO:0045047">
    <property type="term" value="P:protein targeting to ER"/>
    <property type="evidence" value="ECO:0007669"/>
    <property type="project" value="TreeGrafter"/>
</dbReference>
<keyword evidence="7" id="KW-0472">Membrane</keyword>
<organism evidence="11 12">
    <name type="scientific">Stephania cephalantha</name>
    <dbReference type="NCBI Taxonomy" id="152367"/>
    <lineage>
        <taxon>Eukaryota</taxon>
        <taxon>Viridiplantae</taxon>
        <taxon>Streptophyta</taxon>
        <taxon>Embryophyta</taxon>
        <taxon>Tracheophyta</taxon>
        <taxon>Spermatophyta</taxon>
        <taxon>Magnoliopsida</taxon>
        <taxon>Ranunculales</taxon>
        <taxon>Menispermaceae</taxon>
        <taxon>Menispermoideae</taxon>
        <taxon>Cissampelideae</taxon>
        <taxon>Stephania</taxon>
    </lineage>
</organism>
<dbReference type="InterPro" id="IPR009582">
    <property type="entry name" value="Spc2/SPCS2"/>
</dbReference>
<comment type="similarity">
    <text evidence="2 9">Belongs to the SPCS2 family.</text>
</comment>
<proteinExistence type="inferred from homology"/>
<keyword evidence="5 9" id="KW-0256">Endoplasmic reticulum</keyword>
<dbReference type="PANTHER" id="PTHR13085">
    <property type="entry name" value="MICROSOMAL SIGNAL PEPTIDASE 25 KDA SUBUNIT"/>
    <property type="match status" value="1"/>
</dbReference>
<evidence type="ECO:0000256" key="6">
    <source>
        <dbReference type="ARBA" id="ARBA00022989"/>
    </source>
</evidence>
<comment type="subcellular location">
    <subcellularLocation>
        <location evidence="1 9">Endoplasmic reticulum membrane</location>
        <topology evidence="1 9">Multi-pass membrane protein</topology>
    </subcellularLocation>
</comment>
<feature type="region of interest" description="Disordered" evidence="10">
    <location>
        <begin position="43"/>
        <end position="69"/>
    </location>
</feature>
<evidence type="ECO:0000256" key="10">
    <source>
        <dbReference type="SAM" id="MobiDB-lite"/>
    </source>
</evidence>
<dbReference type="AlphaFoldDB" id="A0AAP0P2E9"/>
<evidence type="ECO:0000313" key="11">
    <source>
        <dbReference type="EMBL" id="KAK9126205.1"/>
    </source>
</evidence>
<dbReference type="EMBL" id="JBBNAG010000006">
    <property type="protein sequence ID" value="KAK9126205.1"/>
    <property type="molecule type" value="Genomic_DNA"/>
</dbReference>
<feature type="compositionally biased region" description="Basic and acidic residues" evidence="10">
    <location>
        <begin position="43"/>
        <end position="67"/>
    </location>
</feature>
<feature type="region of interest" description="Disordered" evidence="10">
    <location>
        <begin position="1"/>
        <end position="30"/>
    </location>
</feature>
<comment type="caution">
    <text evidence="11">The sequence shown here is derived from an EMBL/GenBank/DDBJ whole genome shotgun (WGS) entry which is preliminary data.</text>
</comment>
<dbReference type="Proteomes" id="UP001419268">
    <property type="component" value="Unassembled WGS sequence"/>
</dbReference>
<dbReference type="GO" id="GO:0008233">
    <property type="term" value="F:peptidase activity"/>
    <property type="evidence" value="ECO:0007669"/>
    <property type="project" value="UniProtKB-UniRule"/>
</dbReference>
<keyword evidence="12" id="KW-1185">Reference proteome</keyword>
<keyword evidence="4" id="KW-0812">Transmembrane</keyword>
<evidence type="ECO:0000256" key="2">
    <source>
        <dbReference type="ARBA" id="ARBA00007324"/>
    </source>
</evidence>
<evidence type="ECO:0000256" key="9">
    <source>
        <dbReference type="RuleBase" id="RU368033"/>
    </source>
</evidence>
<comment type="function">
    <text evidence="8 9">Component of the signal peptidase complex (SPC) which catalyzes the cleavage of N-terminal signal sequences from nascent proteins as they are translocated into the lumen of the endoplasmic reticulum. Enhances the enzymatic activity of SPC and facilitates the interactions between different components of the translocation site.</text>
</comment>
<evidence type="ECO:0000256" key="8">
    <source>
        <dbReference type="ARBA" id="ARBA00045608"/>
    </source>
</evidence>
<dbReference type="PANTHER" id="PTHR13085:SF0">
    <property type="entry name" value="SIGNAL PEPTIDASE COMPLEX SUBUNIT 2"/>
    <property type="match status" value="1"/>
</dbReference>
<keyword evidence="6" id="KW-1133">Transmembrane helix</keyword>
<evidence type="ECO:0000256" key="4">
    <source>
        <dbReference type="ARBA" id="ARBA00022692"/>
    </source>
</evidence>
<sequence length="245" mass="27776">MAKNNNDDTTATATDSSTKNPKKANLLDPHSIKHILDESVTEVHRDRSRIQGRRDDEQREVVDGERDHHRRARRAVLSEEVSGEQRVLDRMHCVISFVIGDYIHQGEERDPVYLSSRGDNLRKILNDLKAWVLLMLWMPDSISGRPPVRVVYKRRKPRTTGSVTAQGSFNSTGLMVSSKLPRFSDMYTLSISSADPKSVSAKEDVHLTKSVTQWFTSDGILAEGLFWKDVEGLINKYAGESKKKK</sequence>
<name>A0AAP0P2E9_9MAGN</name>
<reference evidence="11 12" key="1">
    <citation type="submission" date="2024-01" db="EMBL/GenBank/DDBJ databases">
        <title>Genome assemblies of Stephania.</title>
        <authorList>
            <person name="Yang L."/>
        </authorList>
    </citation>
    <scope>NUCLEOTIDE SEQUENCE [LARGE SCALE GENOMIC DNA]</scope>
    <source>
        <strain evidence="11">JXDWG</strain>
        <tissue evidence="11">Leaf</tissue>
    </source>
</reference>